<dbReference type="OrthoDB" id="9779786at2"/>
<dbReference type="PANTHER" id="PTHR33545">
    <property type="entry name" value="UPF0750 MEMBRANE PROTEIN YITT-RELATED"/>
    <property type="match status" value="1"/>
</dbReference>
<dbReference type="InterPro" id="IPR003740">
    <property type="entry name" value="YitT"/>
</dbReference>
<reference evidence="6 7" key="2">
    <citation type="journal article" date="2016" name="Genome Announc.">
        <title>Complete Genome Sequences of Two Interactive Moderate Thermophiles, Paenibacillus napthalenovorans 32O-Y and Paenibacillus sp. 32O-W.</title>
        <authorList>
            <person name="Butler R.R.III."/>
            <person name="Wang J."/>
            <person name="Stark B.C."/>
            <person name="Pombert J.F."/>
        </authorList>
    </citation>
    <scope>NUCLEOTIDE SEQUENCE [LARGE SCALE GENOMIC DNA]</scope>
    <source>
        <strain evidence="6 7">32O-Y</strain>
    </source>
</reference>
<dbReference type="EMBL" id="CP013652">
    <property type="protein sequence ID" value="ALS23293.1"/>
    <property type="molecule type" value="Genomic_DNA"/>
</dbReference>
<evidence type="ECO:0000256" key="4">
    <source>
        <dbReference type="ARBA" id="ARBA00022989"/>
    </source>
</evidence>
<keyword evidence="5" id="KW-0472">Membrane</keyword>
<evidence type="ECO:0000256" key="5">
    <source>
        <dbReference type="ARBA" id="ARBA00023136"/>
    </source>
</evidence>
<name>A0A0U2W7A4_9BACL</name>
<evidence type="ECO:0000256" key="3">
    <source>
        <dbReference type="ARBA" id="ARBA00022692"/>
    </source>
</evidence>
<protein>
    <submittedName>
        <fullName evidence="6">Membrane protein</fullName>
    </submittedName>
</protein>
<dbReference type="AlphaFoldDB" id="A0A0U2W7A4"/>
<accession>A0A0U2W7A4</accession>
<keyword evidence="2" id="KW-1003">Cell membrane</keyword>
<dbReference type="PATRIC" id="fig|162209.4.peg.3114"/>
<keyword evidence="7" id="KW-1185">Reference proteome</keyword>
<dbReference type="PANTHER" id="PTHR33545:SF3">
    <property type="entry name" value="UPF0750 MEMBRANE PROTEIN YQFU"/>
    <property type="match status" value="1"/>
</dbReference>
<reference evidence="7" key="1">
    <citation type="submission" date="2015-12" db="EMBL/GenBank/DDBJ databases">
        <title>Complete genome sequences of two moderately thermophilic Paenibacillus species.</title>
        <authorList>
            <person name="Butler R.III."/>
            <person name="Wang J."/>
            <person name="Stark B.C."/>
            <person name="Pombert J.-F."/>
        </authorList>
    </citation>
    <scope>NUCLEOTIDE SEQUENCE [LARGE SCALE GENOMIC DNA]</scope>
    <source>
        <strain evidence="7">32O-Y</strain>
    </source>
</reference>
<dbReference type="Pfam" id="PF02588">
    <property type="entry name" value="YitT_membrane"/>
    <property type="match status" value="1"/>
</dbReference>
<proteinExistence type="predicted"/>
<dbReference type="InterPro" id="IPR051461">
    <property type="entry name" value="UPF0750_membrane"/>
</dbReference>
<dbReference type="Proteomes" id="UP000061660">
    <property type="component" value="Chromosome"/>
</dbReference>
<dbReference type="GO" id="GO:0005886">
    <property type="term" value="C:plasma membrane"/>
    <property type="evidence" value="ECO:0007669"/>
    <property type="project" value="UniProtKB-SubCell"/>
</dbReference>
<dbReference type="STRING" id="162209.IJ22_29200"/>
<evidence type="ECO:0000313" key="6">
    <source>
        <dbReference type="EMBL" id="ALS23293.1"/>
    </source>
</evidence>
<evidence type="ECO:0000256" key="2">
    <source>
        <dbReference type="ARBA" id="ARBA00022475"/>
    </source>
</evidence>
<sequence length="289" mass="32327">MKIKMQMKDKGRHPYLHMLLRYGLFAAGIVLVSVGLELFLRPNWIVPGGVQGLSIMLAYITEMHMGLFLFLLHLPFVLLTGVRRKDISAWMAWIGLLLLTFATLLLHPVPPVTEHPLAASVAGGLMLGIGTGMMVKYGAHADGVRETAVWLRKKTRLSTAELVTLIHIGILALAGFLFGWEQALYSIISYFLAYCSLQFMLRDHFDLMMVWIRTNHASAVKEKVSEAYGDQAVWVSSPAYSNTSPNELFLIIPRELMTRIQPVLSSADPEVSVIFTPIKPSEAAEYTRR</sequence>
<evidence type="ECO:0000256" key="1">
    <source>
        <dbReference type="ARBA" id="ARBA00004651"/>
    </source>
</evidence>
<evidence type="ECO:0000313" key="7">
    <source>
        <dbReference type="Proteomes" id="UP000061660"/>
    </source>
</evidence>
<comment type="subcellular location">
    <subcellularLocation>
        <location evidence="1">Cell membrane</location>
        <topology evidence="1">Multi-pass membrane protein</topology>
    </subcellularLocation>
</comment>
<dbReference type="KEGG" id="pnp:IJ22_29200"/>
<gene>
    <name evidence="6" type="ORF">IJ22_29200</name>
</gene>
<keyword evidence="3" id="KW-0812">Transmembrane</keyword>
<keyword evidence="4" id="KW-1133">Transmembrane helix</keyword>
<dbReference type="RefSeq" id="WP_062409282.1">
    <property type="nucleotide sequence ID" value="NZ_BJCS01000007.1"/>
</dbReference>
<organism evidence="6 7">
    <name type="scientific">Paenibacillus naphthalenovorans</name>
    <dbReference type="NCBI Taxonomy" id="162209"/>
    <lineage>
        <taxon>Bacteria</taxon>
        <taxon>Bacillati</taxon>
        <taxon>Bacillota</taxon>
        <taxon>Bacilli</taxon>
        <taxon>Bacillales</taxon>
        <taxon>Paenibacillaceae</taxon>
        <taxon>Paenibacillus</taxon>
    </lineage>
</organism>